<feature type="region of interest" description="Disordered" evidence="1">
    <location>
        <begin position="151"/>
        <end position="185"/>
    </location>
</feature>
<dbReference type="AlphaFoldDB" id="A0AAD6WUS4"/>
<comment type="caution">
    <text evidence="2">The sequence shown here is derived from an EMBL/GenBank/DDBJ whole genome shotgun (WGS) entry which is preliminary data.</text>
</comment>
<evidence type="ECO:0000313" key="3">
    <source>
        <dbReference type="Proteomes" id="UP001218188"/>
    </source>
</evidence>
<gene>
    <name evidence="2" type="ORF">C8F04DRAFT_1266296</name>
</gene>
<protein>
    <submittedName>
        <fullName evidence="2">Uncharacterized protein</fullName>
    </submittedName>
</protein>
<sequence length="185" mass="19394">MTDNSANAINASKPEEDLQALIATLAGLSQMALAMAKHCLDVQTRLPGIVNAAVAAQVAPISSILAWVPLVPRTPEELEAAHPAPPEGSVERAYHVVTTGREPGLYDNVEQSDYQVLGVPNSKRRKITGLAAALAYYRAKYAAQEVAKWGPQPTADAAPTAEDAPASSSALALPADAFGDDRVVQ</sequence>
<proteinExistence type="predicted"/>
<keyword evidence="3" id="KW-1185">Reference proteome</keyword>
<evidence type="ECO:0000313" key="2">
    <source>
        <dbReference type="EMBL" id="KAJ7028088.1"/>
    </source>
</evidence>
<dbReference type="EMBL" id="JARJCM010000116">
    <property type="protein sequence ID" value="KAJ7028088.1"/>
    <property type="molecule type" value="Genomic_DNA"/>
</dbReference>
<reference evidence="2" key="1">
    <citation type="submission" date="2023-03" db="EMBL/GenBank/DDBJ databases">
        <title>Massive genome expansion in bonnet fungi (Mycena s.s.) driven by repeated elements and novel gene families across ecological guilds.</title>
        <authorList>
            <consortium name="Lawrence Berkeley National Laboratory"/>
            <person name="Harder C.B."/>
            <person name="Miyauchi S."/>
            <person name="Viragh M."/>
            <person name="Kuo A."/>
            <person name="Thoen E."/>
            <person name="Andreopoulos B."/>
            <person name="Lu D."/>
            <person name="Skrede I."/>
            <person name="Drula E."/>
            <person name="Henrissat B."/>
            <person name="Morin E."/>
            <person name="Kohler A."/>
            <person name="Barry K."/>
            <person name="LaButti K."/>
            <person name="Morin E."/>
            <person name="Salamov A."/>
            <person name="Lipzen A."/>
            <person name="Mereny Z."/>
            <person name="Hegedus B."/>
            <person name="Baldrian P."/>
            <person name="Stursova M."/>
            <person name="Weitz H."/>
            <person name="Taylor A."/>
            <person name="Grigoriev I.V."/>
            <person name="Nagy L.G."/>
            <person name="Martin F."/>
            <person name="Kauserud H."/>
        </authorList>
    </citation>
    <scope>NUCLEOTIDE SEQUENCE</scope>
    <source>
        <strain evidence="2">CBHHK200</strain>
    </source>
</reference>
<evidence type="ECO:0000256" key="1">
    <source>
        <dbReference type="SAM" id="MobiDB-lite"/>
    </source>
</evidence>
<name>A0AAD6WUS4_9AGAR</name>
<dbReference type="Proteomes" id="UP001218188">
    <property type="component" value="Unassembled WGS sequence"/>
</dbReference>
<organism evidence="2 3">
    <name type="scientific">Mycena alexandri</name>
    <dbReference type="NCBI Taxonomy" id="1745969"/>
    <lineage>
        <taxon>Eukaryota</taxon>
        <taxon>Fungi</taxon>
        <taxon>Dikarya</taxon>
        <taxon>Basidiomycota</taxon>
        <taxon>Agaricomycotina</taxon>
        <taxon>Agaricomycetes</taxon>
        <taxon>Agaricomycetidae</taxon>
        <taxon>Agaricales</taxon>
        <taxon>Marasmiineae</taxon>
        <taxon>Mycenaceae</taxon>
        <taxon>Mycena</taxon>
    </lineage>
</organism>
<accession>A0AAD6WUS4</accession>
<feature type="compositionally biased region" description="Low complexity" evidence="1">
    <location>
        <begin position="153"/>
        <end position="177"/>
    </location>
</feature>